<dbReference type="VEuPathDB" id="VectorBase:ISCI009468"/>
<dbReference type="EnsemblMetazoa" id="ISCW009468-RA">
    <property type="protein sequence ID" value="ISCW009468-PA"/>
    <property type="gene ID" value="ISCW009468"/>
</dbReference>
<keyword evidence="3" id="KW-1185">Reference proteome</keyword>
<organism>
    <name type="scientific">Ixodes scapularis</name>
    <name type="common">Black-legged tick</name>
    <name type="synonym">Deer tick</name>
    <dbReference type="NCBI Taxonomy" id="6945"/>
    <lineage>
        <taxon>Eukaryota</taxon>
        <taxon>Metazoa</taxon>
        <taxon>Ecdysozoa</taxon>
        <taxon>Arthropoda</taxon>
        <taxon>Chelicerata</taxon>
        <taxon>Arachnida</taxon>
        <taxon>Acari</taxon>
        <taxon>Parasitiformes</taxon>
        <taxon>Ixodida</taxon>
        <taxon>Ixodoidea</taxon>
        <taxon>Ixodidae</taxon>
        <taxon>Ixodinae</taxon>
        <taxon>Ixodes</taxon>
    </lineage>
</organism>
<reference evidence="1 3" key="1">
    <citation type="submission" date="2008-03" db="EMBL/GenBank/DDBJ databases">
        <title>Annotation of Ixodes scapularis.</title>
        <authorList>
            <consortium name="Ixodes scapularis Genome Project Consortium"/>
            <person name="Caler E."/>
            <person name="Hannick L.I."/>
            <person name="Bidwell S."/>
            <person name="Joardar V."/>
            <person name="Thiagarajan M."/>
            <person name="Amedeo P."/>
            <person name="Galinsky K.J."/>
            <person name="Schobel S."/>
            <person name="Inman J."/>
            <person name="Hostetler J."/>
            <person name="Miller J."/>
            <person name="Hammond M."/>
            <person name="Megy K."/>
            <person name="Lawson D."/>
            <person name="Kodira C."/>
            <person name="Sutton G."/>
            <person name="Meyer J."/>
            <person name="Hill C.A."/>
            <person name="Birren B."/>
            <person name="Nene V."/>
            <person name="Collins F."/>
            <person name="Alarcon-Chaidez F."/>
            <person name="Wikel S."/>
            <person name="Strausberg R."/>
        </authorList>
    </citation>
    <scope>NUCLEOTIDE SEQUENCE [LARGE SCALE GENOMIC DNA]</scope>
    <source>
        <strain evidence="3">Wikel</strain>
        <strain evidence="1">Wikel colony</strain>
    </source>
</reference>
<evidence type="ECO:0000313" key="1">
    <source>
        <dbReference type="EMBL" id="EEC12954.1"/>
    </source>
</evidence>
<evidence type="ECO:0000313" key="2">
    <source>
        <dbReference type="EnsemblMetazoa" id="ISCW009468-PA"/>
    </source>
</evidence>
<dbReference type="EMBL" id="ABJB010767340">
    <property type="status" value="NOT_ANNOTATED_CDS"/>
    <property type="molecule type" value="Genomic_DNA"/>
</dbReference>
<dbReference type="InParanoid" id="B7Q282"/>
<dbReference type="HOGENOM" id="CLU_2123793_0_0_1"/>
<evidence type="ECO:0000313" key="3">
    <source>
        <dbReference type="Proteomes" id="UP000001555"/>
    </source>
</evidence>
<dbReference type="AlphaFoldDB" id="B7Q282"/>
<protein>
    <submittedName>
        <fullName evidence="1 2">Uncharacterized protein</fullName>
    </submittedName>
</protein>
<dbReference type="PaxDb" id="6945-B7Q282"/>
<dbReference type="Proteomes" id="UP000001555">
    <property type="component" value="Unassembled WGS sequence"/>
</dbReference>
<dbReference type="EMBL" id="DS842351">
    <property type="protein sequence ID" value="EEC12954.1"/>
    <property type="molecule type" value="Genomic_DNA"/>
</dbReference>
<dbReference type="VEuPathDB" id="VectorBase:ISCW009468"/>
<sequence>MNEEEVVRSSSSPLKEELALPADRCRAAASRPLLPQQSRLSADPVLSLVVVPAPSPRSVIEDGPLWAEGFVVRRPLARCCSEERPSSSFAHRRGPRCPLDSRRRRRLPLTFTFE</sequence>
<gene>
    <name evidence="1" type="ORF">IscW_ISCW009468</name>
</gene>
<proteinExistence type="predicted"/>
<name>B7Q282_IXOSC</name>
<reference evidence="2" key="2">
    <citation type="submission" date="2020-05" db="UniProtKB">
        <authorList>
            <consortium name="EnsemblMetazoa"/>
        </authorList>
    </citation>
    <scope>IDENTIFICATION</scope>
    <source>
        <strain evidence="2">wikel</strain>
    </source>
</reference>
<accession>B7Q282</accession>